<evidence type="ECO:0000313" key="3">
    <source>
        <dbReference type="EMBL" id="PAU79252.1"/>
    </source>
</evidence>
<dbReference type="SUPFAM" id="SSF56436">
    <property type="entry name" value="C-type lectin-like"/>
    <property type="match status" value="1"/>
</dbReference>
<dbReference type="InterPro" id="IPR016187">
    <property type="entry name" value="CTDL_fold"/>
</dbReference>
<name>A0A2A2F3R5_9GAMM</name>
<dbReference type="Proteomes" id="UP000217771">
    <property type="component" value="Unassembled WGS sequence"/>
</dbReference>
<protein>
    <submittedName>
        <fullName evidence="3">Uncharacterized protein</fullName>
    </submittedName>
</protein>
<dbReference type="Pfam" id="PF21916">
    <property type="entry name" value="mtd_2nd"/>
    <property type="match status" value="1"/>
</dbReference>
<dbReference type="InterPro" id="IPR005532">
    <property type="entry name" value="SUMF_dom"/>
</dbReference>
<feature type="domain" description="Major tropism determinant second" evidence="2">
    <location>
        <begin position="57"/>
        <end position="141"/>
    </location>
</feature>
<dbReference type="EMBL" id="NSKB01000001">
    <property type="protein sequence ID" value="PAU79252.1"/>
    <property type="molecule type" value="Genomic_DNA"/>
</dbReference>
<organism evidence="3 4">
    <name type="scientific">Halomonas salipaludis</name>
    <dbReference type="NCBI Taxonomy" id="2032625"/>
    <lineage>
        <taxon>Bacteria</taxon>
        <taxon>Pseudomonadati</taxon>
        <taxon>Pseudomonadota</taxon>
        <taxon>Gammaproteobacteria</taxon>
        <taxon>Oceanospirillales</taxon>
        <taxon>Halomonadaceae</taxon>
        <taxon>Halomonas</taxon>
    </lineage>
</organism>
<dbReference type="Gene3D" id="2.80.20.10">
    <property type="entry name" value="Tail fiber receptor-binding protein"/>
    <property type="match status" value="1"/>
</dbReference>
<dbReference type="RefSeq" id="WP_095619264.1">
    <property type="nucleotide sequence ID" value="NZ_NSKB01000001.1"/>
</dbReference>
<dbReference type="Pfam" id="PF03781">
    <property type="entry name" value="FGE-sulfatase"/>
    <property type="match status" value="1"/>
</dbReference>
<dbReference type="Gene3D" id="3.90.1580.10">
    <property type="entry name" value="paralog of FGE (formylglycine-generating enzyme)"/>
    <property type="match status" value="1"/>
</dbReference>
<dbReference type="OrthoDB" id="9770334at2"/>
<comment type="caution">
    <text evidence="3">The sequence shown here is derived from an EMBL/GenBank/DDBJ whole genome shotgun (WGS) entry which is preliminary data.</text>
</comment>
<dbReference type="InterPro" id="IPR042095">
    <property type="entry name" value="SUMF_sf"/>
</dbReference>
<evidence type="ECO:0000313" key="4">
    <source>
        <dbReference type="Proteomes" id="UP000217771"/>
    </source>
</evidence>
<keyword evidence="4" id="KW-1185">Reference proteome</keyword>
<dbReference type="AlphaFoldDB" id="A0A2A2F3R5"/>
<evidence type="ECO:0000259" key="1">
    <source>
        <dbReference type="Pfam" id="PF03781"/>
    </source>
</evidence>
<feature type="domain" description="Sulfatase-modifying factor enzyme-like" evidence="1">
    <location>
        <begin position="207"/>
        <end position="329"/>
    </location>
</feature>
<proteinExistence type="predicted"/>
<gene>
    <name evidence="3" type="ORF">CK498_02455</name>
</gene>
<reference evidence="3 4" key="1">
    <citation type="submission" date="2017-08" db="EMBL/GenBank/DDBJ databases">
        <title>Halomonas alkalisoli sp. nov., isolated from saline alkaline soil.</title>
        <authorList>
            <person name="Wang D."/>
            <person name="Zhang G."/>
        </authorList>
    </citation>
    <scope>NUCLEOTIDE SEQUENCE [LARGE SCALE GENOMIC DNA]</scope>
    <source>
        <strain evidence="3 4">WRN001</strain>
    </source>
</reference>
<accession>A0A2A2F3R5</accession>
<dbReference type="InterPro" id="IPR054114">
    <property type="entry name" value="Mtd_2nd"/>
</dbReference>
<evidence type="ECO:0000259" key="2">
    <source>
        <dbReference type="Pfam" id="PF21916"/>
    </source>
</evidence>
<sequence>MADSILAVPGQAAGEFKLMGKIRTADEVRLDVPEGILNIGGNGKGFILQPRIDWDPTAPANQDGSLDNLALGDDVYLYAVQQANGRAHLVASKNITVPDGYGPDESRRIGGFHYGRWRPLSERYNAAYDPSVIVMPTSVWDLKHRPKCDPSGMVEFMPGWWVDIYLASEDGAPWPETVPLSRYNATPLTGTEGYSRYLDYPTLLANAGKRVPTLDQFYVYADGAPQGNDGNNDTAWSATTNSGRTATGTVAKAVSCAGVVDAAGNVWEMLQDHYDVGSTSSADYNYDRTIVENGKDAGHNRGEIYHRHWRMWIAGGPWGNGVRCGSRCASANTVPWTVISATGLRGVCDSL</sequence>
<dbReference type="SUPFAM" id="SSF141658">
    <property type="entry name" value="Bacteriophage trimeric proteins domain"/>
    <property type="match status" value="1"/>
</dbReference>